<dbReference type="OrthoDB" id="693008at2759"/>
<evidence type="ECO:0008006" key="4">
    <source>
        <dbReference type="Google" id="ProtNLM"/>
    </source>
</evidence>
<evidence type="ECO:0000313" key="2">
    <source>
        <dbReference type="EMBL" id="CAA0806055.1"/>
    </source>
</evidence>
<organism evidence="2 3">
    <name type="scientific">Striga hermonthica</name>
    <name type="common">Purple witchweed</name>
    <name type="synonym">Buchnera hermonthica</name>
    <dbReference type="NCBI Taxonomy" id="68872"/>
    <lineage>
        <taxon>Eukaryota</taxon>
        <taxon>Viridiplantae</taxon>
        <taxon>Streptophyta</taxon>
        <taxon>Embryophyta</taxon>
        <taxon>Tracheophyta</taxon>
        <taxon>Spermatophyta</taxon>
        <taxon>Magnoliopsida</taxon>
        <taxon>eudicotyledons</taxon>
        <taxon>Gunneridae</taxon>
        <taxon>Pentapetalae</taxon>
        <taxon>asterids</taxon>
        <taxon>lamiids</taxon>
        <taxon>Lamiales</taxon>
        <taxon>Orobanchaceae</taxon>
        <taxon>Buchnereae</taxon>
        <taxon>Striga</taxon>
    </lineage>
</organism>
<dbReference type="PANTHER" id="PTHR45023:SF4">
    <property type="entry name" value="GLYCINE-RICH PROTEIN-RELATED"/>
    <property type="match status" value="1"/>
</dbReference>
<gene>
    <name evidence="2" type="ORF">SHERM_00957</name>
</gene>
<keyword evidence="3" id="KW-1185">Reference proteome</keyword>
<accession>A0A9N7MGK6</accession>
<proteinExistence type="predicted"/>
<comment type="caution">
    <text evidence="2">The sequence shown here is derived from an EMBL/GenBank/DDBJ whole genome shotgun (WGS) entry which is preliminary data.</text>
</comment>
<evidence type="ECO:0000313" key="3">
    <source>
        <dbReference type="Proteomes" id="UP001153555"/>
    </source>
</evidence>
<dbReference type="AlphaFoldDB" id="A0A9N7MGK6"/>
<keyword evidence="1" id="KW-0812">Transmembrane</keyword>
<protein>
    <recommendedName>
        <fullName evidence="4">No apical meristem-associated C-terminal domain-containing protein</fullName>
    </recommendedName>
</protein>
<sequence>MWSLPPQYGIPNAFGMPYQQGNFMATGFSSSPIEVPRPCTTPEVEGLDNICLDTNSEKGKEVEPKRRSKAKAMPWTHEEDVLLCQAFCTISSDPVIGAQQTSEVFWRQITQYYNEASQARNLIQRTIESTKSHFYVFHGDCLKFNASINRFRADQISDENDAIVLQNALMEWNSEGKKKGGFKWLHCWEVLKKKMPNFMGHLRHLQEERKLQYLTLGITLLVLGKMLSLAVMLRKGMCVDQLAKKQQRRGREKEKQLQEEAPVQVLNVC</sequence>
<feature type="transmembrane region" description="Helical" evidence="1">
    <location>
        <begin position="213"/>
        <end position="233"/>
    </location>
</feature>
<dbReference type="EMBL" id="CACSLK010000214">
    <property type="protein sequence ID" value="CAA0806055.1"/>
    <property type="molecule type" value="Genomic_DNA"/>
</dbReference>
<keyword evidence="1" id="KW-1133">Transmembrane helix</keyword>
<reference evidence="2" key="1">
    <citation type="submission" date="2019-12" db="EMBL/GenBank/DDBJ databases">
        <authorList>
            <person name="Scholes J."/>
        </authorList>
    </citation>
    <scope>NUCLEOTIDE SEQUENCE</scope>
</reference>
<name>A0A9N7MGK6_STRHE</name>
<evidence type="ECO:0000256" key="1">
    <source>
        <dbReference type="SAM" id="Phobius"/>
    </source>
</evidence>
<keyword evidence="1" id="KW-0472">Membrane</keyword>
<dbReference type="Proteomes" id="UP001153555">
    <property type="component" value="Unassembled WGS sequence"/>
</dbReference>
<dbReference type="PANTHER" id="PTHR45023">
    <property type="match status" value="1"/>
</dbReference>